<dbReference type="PROSITE" id="PS51898">
    <property type="entry name" value="TYR_RECOMBINASE"/>
    <property type="match status" value="1"/>
</dbReference>
<organism evidence="12 13">
    <name type="scientific">Candidatus Avelusimicrobium gallicola</name>
    <dbReference type="NCBI Taxonomy" id="2562704"/>
    <lineage>
        <taxon>Bacteria</taxon>
        <taxon>Pseudomonadati</taxon>
        <taxon>Elusimicrobiota</taxon>
        <taxon>Elusimicrobia</taxon>
        <taxon>Elusimicrobiales</taxon>
        <taxon>Elusimicrobiaceae</taxon>
        <taxon>Candidatus Avelusimicrobium</taxon>
    </lineage>
</organism>
<dbReference type="Pfam" id="PF02899">
    <property type="entry name" value="Phage_int_SAM_1"/>
    <property type="match status" value="1"/>
</dbReference>
<dbReference type="EMBL" id="NFJD01000004">
    <property type="protein sequence ID" value="OUO56245.1"/>
    <property type="molecule type" value="Genomic_DNA"/>
</dbReference>
<dbReference type="CDD" id="cd00798">
    <property type="entry name" value="INT_XerDC_C"/>
    <property type="match status" value="1"/>
</dbReference>
<feature type="active site" description="O-(3'-phospho-DNA)-tyrosine intermediate" evidence="9">
    <location>
        <position position="272"/>
    </location>
</feature>
<reference evidence="13" key="1">
    <citation type="submission" date="2017-04" db="EMBL/GenBank/DDBJ databases">
        <title>Function of individual gut microbiota members based on whole genome sequencing of pure cultures obtained from chicken caecum.</title>
        <authorList>
            <person name="Medvecky M."/>
            <person name="Cejkova D."/>
            <person name="Polansky O."/>
            <person name="Karasova D."/>
            <person name="Kubasova T."/>
            <person name="Cizek A."/>
            <person name="Rychlik I."/>
        </authorList>
    </citation>
    <scope>NUCLEOTIDE SEQUENCE [LARGE SCALE GENOMIC DNA]</scope>
    <source>
        <strain evidence="13">An273</strain>
    </source>
</reference>
<dbReference type="Pfam" id="PF00589">
    <property type="entry name" value="Phage_integrase"/>
    <property type="match status" value="1"/>
</dbReference>
<dbReference type="PANTHER" id="PTHR30349">
    <property type="entry name" value="PHAGE INTEGRASE-RELATED"/>
    <property type="match status" value="1"/>
</dbReference>
<keyword evidence="8 9" id="KW-0131">Cell cycle</keyword>
<feature type="active site" evidence="9">
    <location>
        <position position="263"/>
    </location>
</feature>
<dbReference type="GO" id="GO:0009037">
    <property type="term" value="F:tyrosine-based site-specific recombinase activity"/>
    <property type="evidence" value="ECO:0007669"/>
    <property type="project" value="UniProtKB-UniRule"/>
</dbReference>
<dbReference type="GO" id="GO:0051301">
    <property type="term" value="P:cell division"/>
    <property type="evidence" value="ECO:0007669"/>
    <property type="project" value="UniProtKB-KW"/>
</dbReference>
<comment type="function">
    <text evidence="9">Site-specific tyrosine recombinase, which acts by catalyzing the cutting and rejoining of the recombining DNA molecules. The XerC-XerD complex is essential to convert dimers of the bacterial chromosome into monomers to permit their segregation at cell division. It also contributes to the segregational stability of plasmids.</text>
</comment>
<dbReference type="InterPro" id="IPR010998">
    <property type="entry name" value="Integrase_recombinase_N"/>
</dbReference>
<dbReference type="NCBIfam" id="NF040815">
    <property type="entry name" value="recomb_XerA_Arch"/>
    <property type="match status" value="1"/>
</dbReference>
<dbReference type="RefSeq" id="WP_087289131.1">
    <property type="nucleotide sequence ID" value="NZ_NFJD01000004.1"/>
</dbReference>
<dbReference type="PANTHER" id="PTHR30349:SF77">
    <property type="entry name" value="TYROSINE RECOMBINASE XERC"/>
    <property type="match status" value="1"/>
</dbReference>
<feature type="active site" evidence="9">
    <location>
        <position position="237"/>
    </location>
</feature>
<feature type="domain" description="Tyr recombinase" evidence="10">
    <location>
        <begin position="106"/>
        <end position="285"/>
    </location>
</feature>
<comment type="subcellular location">
    <subcellularLocation>
        <location evidence="1 9">Cytoplasm</location>
    </subcellularLocation>
</comment>
<dbReference type="SUPFAM" id="SSF56349">
    <property type="entry name" value="DNA breaking-rejoining enzymes"/>
    <property type="match status" value="1"/>
</dbReference>
<dbReference type="InterPro" id="IPR013762">
    <property type="entry name" value="Integrase-like_cat_sf"/>
</dbReference>
<proteinExistence type="inferred from homology"/>
<evidence type="ECO:0000256" key="8">
    <source>
        <dbReference type="ARBA" id="ARBA00023306"/>
    </source>
</evidence>
<dbReference type="GO" id="GO:0003677">
    <property type="term" value="F:DNA binding"/>
    <property type="evidence" value="ECO:0007669"/>
    <property type="project" value="UniProtKB-UniRule"/>
</dbReference>
<dbReference type="GO" id="GO:0006313">
    <property type="term" value="P:DNA transposition"/>
    <property type="evidence" value="ECO:0007669"/>
    <property type="project" value="UniProtKB-UniRule"/>
</dbReference>
<evidence type="ECO:0000313" key="13">
    <source>
        <dbReference type="Proteomes" id="UP000196368"/>
    </source>
</evidence>
<protein>
    <recommendedName>
        <fullName evidence="9">Tyrosine recombinase XerC</fullName>
    </recommendedName>
</protein>
<keyword evidence="13" id="KW-1185">Reference proteome</keyword>
<comment type="caution">
    <text evidence="12">The sequence shown here is derived from an EMBL/GenBank/DDBJ whole genome shotgun (WGS) entry which is preliminary data.</text>
</comment>
<evidence type="ECO:0000256" key="5">
    <source>
        <dbReference type="ARBA" id="ARBA00022908"/>
    </source>
</evidence>
<feature type="domain" description="Core-binding (CB)" evidence="11">
    <location>
        <begin position="1"/>
        <end position="85"/>
    </location>
</feature>
<dbReference type="InterPro" id="IPR050090">
    <property type="entry name" value="Tyrosine_recombinase_XerCD"/>
</dbReference>
<evidence type="ECO:0000256" key="7">
    <source>
        <dbReference type="ARBA" id="ARBA00023172"/>
    </source>
</evidence>
<keyword evidence="5 9" id="KW-0229">DNA integration</keyword>
<gene>
    <name evidence="9" type="primary">xerC</name>
    <name evidence="12" type="ORF">B5F75_06400</name>
</gene>
<evidence type="ECO:0000256" key="9">
    <source>
        <dbReference type="HAMAP-Rule" id="MF_01808"/>
    </source>
</evidence>
<evidence type="ECO:0000256" key="2">
    <source>
        <dbReference type="ARBA" id="ARBA00022490"/>
    </source>
</evidence>
<dbReference type="InterPro" id="IPR023009">
    <property type="entry name" value="Tyrosine_recombinase_XerC/XerD"/>
</dbReference>
<dbReference type="InterPro" id="IPR044068">
    <property type="entry name" value="CB"/>
</dbReference>
<evidence type="ECO:0000259" key="10">
    <source>
        <dbReference type="PROSITE" id="PS51898"/>
    </source>
</evidence>
<dbReference type="OrthoDB" id="9801717at2"/>
<dbReference type="InterPro" id="IPR002104">
    <property type="entry name" value="Integrase_catalytic"/>
</dbReference>
<evidence type="ECO:0000256" key="4">
    <source>
        <dbReference type="ARBA" id="ARBA00022829"/>
    </source>
</evidence>
<keyword evidence="7 9" id="KW-0233">DNA recombination</keyword>
<sequence>MEKWVDAFLLHLQNKNFSPYTLKSYRADLQEFLLFFKQRRQDDLRYFTSANIRSFLAALQTQHHPARNTVLRKIASLRSFAAYLLEQGQLERNPFKLLPAPKREKILPKFLSVPETQRLLETAAHSKHFAARDKALFELMYSSGLRRSEVTGLCVKDVDFFNGIVKVFGKGAKERLVPVTDAALDAIRTYLASRPHPQPQDPLFLNKNGKRLTGDGLAYIFKHTAIASHLARKVTPHSLRHSFATHLLNNGCDLRSLQEMLGHKSLAATQVYTHVSLEKLKSVYDHAHPKSKE</sequence>
<dbReference type="AlphaFoldDB" id="A0A1Y4DBL0"/>
<dbReference type="GO" id="GO:0007059">
    <property type="term" value="P:chromosome segregation"/>
    <property type="evidence" value="ECO:0007669"/>
    <property type="project" value="UniProtKB-UniRule"/>
</dbReference>
<evidence type="ECO:0000259" key="11">
    <source>
        <dbReference type="PROSITE" id="PS51900"/>
    </source>
</evidence>
<keyword evidence="3 9" id="KW-0132">Cell division</keyword>
<comment type="similarity">
    <text evidence="9">Belongs to the 'phage' integrase family. XerC subfamily.</text>
</comment>
<keyword evidence="4 9" id="KW-0159">Chromosome partition</keyword>
<name>A0A1Y4DBL0_9BACT</name>
<keyword evidence="6 9" id="KW-0238">DNA-binding</keyword>
<feature type="active site" evidence="9">
    <location>
        <position position="240"/>
    </location>
</feature>
<dbReference type="Gene3D" id="1.10.150.130">
    <property type="match status" value="1"/>
</dbReference>
<dbReference type="HAMAP" id="MF_01808">
    <property type="entry name" value="Recomb_XerC_XerD"/>
    <property type="match status" value="1"/>
</dbReference>
<accession>A0A1Y4DBL0</accession>
<dbReference type="PROSITE" id="PS51900">
    <property type="entry name" value="CB"/>
    <property type="match status" value="1"/>
</dbReference>
<feature type="active site" evidence="9">
    <location>
        <position position="170"/>
    </location>
</feature>
<comment type="subunit">
    <text evidence="9">Forms a cyclic heterotetrameric complex composed of two molecules of XerC and two molecules of XerD.</text>
</comment>
<dbReference type="InterPro" id="IPR004107">
    <property type="entry name" value="Integrase_SAM-like_N"/>
</dbReference>
<feature type="active site" evidence="9">
    <location>
        <position position="146"/>
    </location>
</feature>
<dbReference type="InterPro" id="IPR011010">
    <property type="entry name" value="DNA_brk_join_enz"/>
</dbReference>
<evidence type="ECO:0000256" key="3">
    <source>
        <dbReference type="ARBA" id="ARBA00022618"/>
    </source>
</evidence>
<evidence type="ECO:0000313" key="12">
    <source>
        <dbReference type="EMBL" id="OUO56245.1"/>
    </source>
</evidence>
<dbReference type="Proteomes" id="UP000196368">
    <property type="component" value="Unassembled WGS sequence"/>
</dbReference>
<evidence type="ECO:0000256" key="6">
    <source>
        <dbReference type="ARBA" id="ARBA00023125"/>
    </source>
</evidence>
<dbReference type="GO" id="GO:0005737">
    <property type="term" value="C:cytoplasm"/>
    <property type="evidence" value="ECO:0007669"/>
    <property type="project" value="UniProtKB-SubCell"/>
</dbReference>
<keyword evidence="2 9" id="KW-0963">Cytoplasm</keyword>
<evidence type="ECO:0000256" key="1">
    <source>
        <dbReference type="ARBA" id="ARBA00004496"/>
    </source>
</evidence>
<dbReference type="Gene3D" id="1.10.443.10">
    <property type="entry name" value="Intergrase catalytic core"/>
    <property type="match status" value="1"/>
</dbReference>